<dbReference type="EMBL" id="KZ305078">
    <property type="protein sequence ID" value="PIA29262.1"/>
    <property type="molecule type" value="Genomic_DNA"/>
</dbReference>
<evidence type="ECO:0000313" key="4">
    <source>
        <dbReference type="Proteomes" id="UP000230069"/>
    </source>
</evidence>
<evidence type="ECO:0000256" key="1">
    <source>
        <dbReference type="SAM" id="MobiDB-lite"/>
    </source>
</evidence>
<sequence length="441" mass="49571">MINVSKFRGVDHIVWLATRAYRVSDFDIHMEELKVADKKAREYMDTKHPAGLWARAFFDTTAKSDHNTNNFTECFNSYILEARDRPIVSGGGVREEVVNHSYLDPDESTNFVLGNDRNAYDTTILSEIDRTMKKHADILLHSLEGVSARLTQMETRTRKLESMVDDLKVSVENDHGSTDGKLRQLENILREVHTGVQVLRDKQEIAEAHLHLAKAASFQGRPATRESVQQAASAPQQPHQTFLPQVAPPQPPQQVPVAALPNGHPPQSQQNPPPVPPAILVPQSQMPSSAQRDHYFQPPGHLPEGTHQHYQLPPTQQLQPPPPVQPQHYQSAQIPQFSQSTQPPQQHQPIGPVNLYTPQLQPPHSHTPDETPYMPPQMSTMGFSREQVRATVRKLTENGQSVDLNVVLDKLMNDGEIQPQKDGLVGDDNRGCDVFFFFHLV</sequence>
<evidence type="ECO:0000259" key="2">
    <source>
        <dbReference type="Pfam" id="PF07223"/>
    </source>
</evidence>
<dbReference type="PANTHER" id="PTHR31805">
    <property type="entry name" value="RECEPTOR-LIKE KINASE, PUTATIVE (DUF1421)-RELATED"/>
    <property type="match status" value="1"/>
</dbReference>
<dbReference type="STRING" id="218851.A0A2G5CDA7"/>
<feature type="region of interest" description="Disordered" evidence="1">
    <location>
        <begin position="216"/>
        <end position="371"/>
    </location>
</feature>
<feature type="compositionally biased region" description="Low complexity" evidence="1">
    <location>
        <begin position="326"/>
        <end position="350"/>
    </location>
</feature>
<dbReference type="Proteomes" id="UP000230069">
    <property type="component" value="Unassembled WGS sequence"/>
</dbReference>
<dbReference type="Pfam" id="PF07223">
    <property type="entry name" value="DUF1421"/>
    <property type="match status" value="1"/>
</dbReference>
<feature type="compositionally biased region" description="Low complexity" evidence="1">
    <location>
        <begin position="308"/>
        <end position="318"/>
    </location>
</feature>
<feature type="compositionally biased region" description="Low complexity" evidence="1">
    <location>
        <begin position="229"/>
        <end position="245"/>
    </location>
</feature>
<dbReference type="AlphaFoldDB" id="A0A2G5CDA7"/>
<dbReference type="OrthoDB" id="515416at2759"/>
<dbReference type="PANTHER" id="PTHR31805:SF14">
    <property type="entry name" value="RECEPTOR-LIKE KINASE, PUTATIVE (DUF1421)-RELATED"/>
    <property type="match status" value="1"/>
</dbReference>
<dbReference type="InterPro" id="IPR010820">
    <property type="entry name" value="DUF1421"/>
</dbReference>
<evidence type="ECO:0000313" key="3">
    <source>
        <dbReference type="EMBL" id="PIA29262.1"/>
    </source>
</evidence>
<keyword evidence="4" id="KW-1185">Reference proteome</keyword>
<accession>A0A2G5CDA7</accession>
<feature type="domain" description="DUF1421" evidence="2">
    <location>
        <begin position="379"/>
        <end position="414"/>
    </location>
</feature>
<proteinExistence type="predicted"/>
<dbReference type="FunCoup" id="A0A2G5CDA7">
    <property type="interactions" value="1183"/>
</dbReference>
<dbReference type="InParanoid" id="A0A2G5CDA7"/>
<feature type="compositionally biased region" description="Low complexity" evidence="1">
    <location>
        <begin position="255"/>
        <end position="270"/>
    </location>
</feature>
<name>A0A2G5CDA7_AQUCA</name>
<organism evidence="3 4">
    <name type="scientific">Aquilegia coerulea</name>
    <name type="common">Rocky mountain columbine</name>
    <dbReference type="NCBI Taxonomy" id="218851"/>
    <lineage>
        <taxon>Eukaryota</taxon>
        <taxon>Viridiplantae</taxon>
        <taxon>Streptophyta</taxon>
        <taxon>Embryophyta</taxon>
        <taxon>Tracheophyta</taxon>
        <taxon>Spermatophyta</taxon>
        <taxon>Magnoliopsida</taxon>
        <taxon>Ranunculales</taxon>
        <taxon>Ranunculaceae</taxon>
        <taxon>Thalictroideae</taxon>
        <taxon>Aquilegia</taxon>
    </lineage>
</organism>
<reference evidence="3 4" key="1">
    <citation type="submission" date="2017-09" db="EMBL/GenBank/DDBJ databases">
        <title>WGS assembly of Aquilegia coerulea Goldsmith.</title>
        <authorList>
            <person name="Hodges S."/>
            <person name="Kramer E."/>
            <person name="Nordborg M."/>
            <person name="Tomkins J."/>
            <person name="Borevitz J."/>
            <person name="Derieg N."/>
            <person name="Yan J."/>
            <person name="Mihaltcheva S."/>
            <person name="Hayes R.D."/>
            <person name="Rokhsar D."/>
        </authorList>
    </citation>
    <scope>NUCLEOTIDE SEQUENCE [LARGE SCALE GENOMIC DNA]</scope>
    <source>
        <strain evidence="4">cv. Goldsmith</strain>
    </source>
</reference>
<protein>
    <recommendedName>
        <fullName evidence="2">DUF1421 domain-containing protein</fullName>
    </recommendedName>
</protein>
<gene>
    <name evidence="3" type="ORF">AQUCO_06100046v1</name>
</gene>